<dbReference type="PANTHER" id="PTHR43123">
    <property type="entry name" value="POLYSACCHARIDE DEACETYLASE-RELATED"/>
    <property type="match status" value="1"/>
</dbReference>
<evidence type="ECO:0000256" key="4">
    <source>
        <dbReference type="ARBA" id="ARBA00032976"/>
    </source>
</evidence>
<reference evidence="6 7" key="1">
    <citation type="submission" date="2019-09" db="EMBL/GenBank/DDBJ databases">
        <title>Parvibaculum sedimenti sp. nov., isolated from sediment.</title>
        <authorList>
            <person name="Wang Y."/>
        </authorList>
    </citation>
    <scope>NUCLEOTIDE SEQUENCE [LARGE SCALE GENOMIC DNA]</scope>
    <source>
        <strain evidence="6 7">HXT-9</strain>
    </source>
</reference>
<evidence type="ECO:0000313" key="6">
    <source>
        <dbReference type="EMBL" id="KAB7741686.1"/>
    </source>
</evidence>
<comment type="function">
    <text evidence="1">Is involved in generating a small heat-stable compound (Nod), an acylated oligomer of N-acetylglucosamine, that stimulates mitosis in various plant protoplasts.</text>
</comment>
<accession>A0A6N6VR23</accession>
<proteinExistence type="inferred from homology"/>
<dbReference type="InterPro" id="IPR011330">
    <property type="entry name" value="Glyco_hydro/deAcase_b/a-brl"/>
</dbReference>
<sequence length="306" mass="33946">MKILPNGQRDFVGYGRNRPDARWPGGARMALVIVLNVEEGAEPSLPDGDAATEIALTDGIFGEVPAGTRDFVAETLFEYGSRVGFWRLHDLFVERGVPLTMNVCTQALLRNPEIASAIREGKFDLCCHGDRFLRQFNMSEDAERNAIAAAVKGLQQTLGRAPLGWQSRYSPSERTRALLVEHGGFLYDADSYADDLPYWVDVAGKLHLIVPHTFTNNDNRLATAKLATASEFYEHLASAFRVLHAESARSPRLMTVSLHSRISGQPARLEGISRFLDLVAQHDDVWIAGRSDLARHWIAEHPPVTS</sequence>
<dbReference type="EMBL" id="WESC01000003">
    <property type="protein sequence ID" value="KAB7741686.1"/>
    <property type="molecule type" value="Genomic_DNA"/>
</dbReference>
<dbReference type="Proteomes" id="UP000468901">
    <property type="component" value="Unassembled WGS sequence"/>
</dbReference>
<dbReference type="InterPro" id="IPR002509">
    <property type="entry name" value="NODB_dom"/>
</dbReference>
<comment type="similarity">
    <text evidence="2">Belongs to the polysaccharide deacetylase family.</text>
</comment>
<keyword evidence="7" id="KW-1185">Reference proteome</keyword>
<protein>
    <recommendedName>
        <fullName evidence="3">Chitooligosaccharide deacetylase</fullName>
    </recommendedName>
    <alternativeName>
        <fullName evidence="4">Nodulation protein B</fullName>
    </alternativeName>
</protein>
<dbReference type="AlphaFoldDB" id="A0A6N6VR23"/>
<feature type="domain" description="NodB homology" evidence="5">
    <location>
        <begin position="71"/>
        <end position="288"/>
    </location>
</feature>
<evidence type="ECO:0000256" key="3">
    <source>
        <dbReference type="ARBA" id="ARBA00020071"/>
    </source>
</evidence>
<dbReference type="GO" id="GO:0005975">
    <property type="term" value="P:carbohydrate metabolic process"/>
    <property type="evidence" value="ECO:0007669"/>
    <property type="project" value="InterPro"/>
</dbReference>
<dbReference type="PROSITE" id="PS51677">
    <property type="entry name" value="NODB"/>
    <property type="match status" value="1"/>
</dbReference>
<evidence type="ECO:0000256" key="1">
    <source>
        <dbReference type="ARBA" id="ARBA00003236"/>
    </source>
</evidence>
<comment type="caution">
    <text evidence="6">The sequence shown here is derived from an EMBL/GenBank/DDBJ whole genome shotgun (WGS) entry which is preliminary data.</text>
</comment>
<name>A0A6N6VR23_9HYPH</name>
<dbReference type="SUPFAM" id="SSF88713">
    <property type="entry name" value="Glycoside hydrolase/deacetylase"/>
    <property type="match status" value="1"/>
</dbReference>
<dbReference type="Pfam" id="PF01522">
    <property type="entry name" value="Polysacc_deac_1"/>
    <property type="match status" value="1"/>
</dbReference>
<gene>
    <name evidence="6" type="ORF">F2P47_04585</name>
</gene>
<evidence type="ECO:0000313" key="7">
    <source>
        <dbReference type="Proteomes" id="UP000468901"/>
    </source>
</evidence>
<dbReference type="PANTHER" id="PTHR43123:SF1">
    <property type="entry name" value="POLYSACCHARIDE DEACETYLASE-RELATED"/>
    <property type="match status" value="1"/>
</dbReference>
<dbReference type="GO" id="GO:0016810">
    <property type="term" value="F:hydrolase activity, acting on carbon-nitrogen (but not peptide) bonds"/>
    <property type="evidence" value="ECO:0007669"/>
    <property type="project" value="InterPro"/>
</dbReference>
<evidence type="ECO:0000256" key="2">
    <source>
        <dbReference type="ARBA" id="ARBA00010973"/>
    </source>
</evidence>
<dbReference type="RefSeq" id="WP_152214989.1">
    <property type="nucleotide sequence ID" value="NZ_JBAQYD010000187.1"/>
</dbReference>
<evidence type="ECO:0000259" key="5">
    <source>
        <dbReference type="PROSITE" id="PS51677"/>
    </source>
</evidence>
<dbReference type="Gene3D" id="3.20.20.370">
    <property type="entry name" value="Glycoside hydrolase/deacetylase"/>
    <property type="match status" value="1"/>
</dbReference>
<organism evidence="6 7">
    <name type="scientific">Parvibaculum sedimenti</name>
    <dbReference type="NCBI Taxonomy" id="2608632"/>
    <lineage>
        <taxon>Bacteria</taxon>
        <taxon>Pseudomonadati</taxon>
        <taxon>Pseudomonadota</taxon>
        <taxon>Alphaproteobacteria</taxon>
        <taxon>Hyphomicrobiales</taxon>
        <taxon>Parvibaculaceae</taxon>
        <taxon>Parvibaculum</taxon>
    </lineage>
</organism>